<sequence>MINFKKIACLGFFILLGALNAYGQSASLEDSNNASIQAYSRCLNDRAKKTAFVDPDAISSAIILMRACKPSWNAYLRTCLASGKDGDTCAFLGVGLARSSADLKGEDLPMFQFGLGGGLPSIPSGPWTPYLK</sequence>
<comment type="caution">
    <text evidence="2">The sequence shown here is derived from an EMBL/GenBank/DDBJ whole genome shotgun (WGS) entry which is preliminary data.</text>
</comment>
<feature type="signal peptide" evidence="1">
    <location>
        <begin position="1"/>
        <end position="23"/>
    </location>
</feature>
<proteinExistence type="predicted"/>
<dbReference type="Proteomes" id="UP000708298">
    <property type="component" value="Unassembled WGS sequence"/>
</dbReference>
<protein>
    <submittedName>
        <fullName evidence="2">Uncharacterized protein</fullName>
    </submittedName>
</protein>
<gene>
    <name evidence="2" type="ORF">ASILVAE211_24830</name>
</gene>
<reference evidence="2" key="1">
    <citation type="journal article" date="2021" name="Microorganisms">
        <title>Acidisoma silvae sp. nov. and Acidisomacellulosilytica sp. nov., Two Acidophilic Bacteria Isolated from Decaying Wood, Hydrolyzing Cellulose and Producing Poly-3-hydroxybutyrate.</title>
        <authorList>
            <person name="Mieszkin S."/>
            <person name="Pouder E."/>
            <person name="Uroz S."/>
            <person name="Simon-Colin C."/>
            <person name="Alain K."/>
        </authorList>
    </citation>
    <scope>NUCLEOTIDE SEQUENCE</scope>
    <source>
        <strain evidence="2">HW T2.11</strain>
    </source>
</reference>
<name>A0A963YX26_9PROT</name>
<evidence type="ECO:0000313" key="3">
    <source>
        <dbReference type="Proteomes" id="UP000708298"/>
    </source>
</evidence>
<dbReference type="AlphaFoldDB" id="A0A963YX26"/>
<keyword evidence="3" id="KW-1185">Reference proteome</keyword>
<organism evidence="2 3">
    <name type="scientific">Acidisoma silvae</name>
    <dbReference type="NCBI Taxonomy" id="2802396"/>
    <lineage>
        <taxon>Bacteria</taxon>
        <taxon>Pseudomonadati</taxon>
        <taxon>Pseudomonadota</taxon>
        <taxon>Alphaproteobacteria</taxon>
        <taxon>Acetobacterales</taxon>
        <taxon>Acidocellaceae</taxon>
        <taxon>Acidisoma</taxon>
    </lineage>
</organism>
<dbReference type="EMBL" id="JAESVB010000035">
    <property type="protein sequence ID" value="MCB8878424.1"/>
    <property type="molecule type" value="Genomic_DNA"/>
</dbReference>
<accession>A0A963YX26</accession>
<feature type="chain" id="PRO_5037561983" evidence="1">
    <location>
        <begin position="24"/>
        <end position="132"/>
    </location>
</feature>
<keyword evidence="1" id="KW-0732">Signal</keyword>
<reference evidence="2" key="2">
    <citation type="submission" date="2021-01" db="EMBL/GenBank/DDBJ databases">
        <authorList>
            <person name="Mieszkin S."/>
            <person name="Pouder E."/>
            <person name="Alain K."/>
        </authorList>
    </citation>
    <scope>NUCLEOTIDE SEQUENCE</scope>
    <source>
        <strain evidence="2">HW T2.11</strain>
    </source>
</reference>
<evidence type="ECO:0000313" key="2">
    <source>
        <dbReference type="EMBL" id="MCB8878424.1"/>
    </source>
</evidence>
<dbReference type="RefSeq" id="WP_227324069.1">
    <property type="nucleotide sequence ID" value="NZ_JAESVB010000035.1"/>
</dbReference>
<evidence type="ECO:0000256" key="1">
    <source>
        <dbReference type="SAM" id="SignalP"/>
    </source>
</evidence>